<keyword evidence="4" id="KW-1185">Reference proteome</keyword>
<dbReference type="RefSeq" id="WP_184096829.1">
    <property type="nucleotide sequence ID" value="NZ_JACIJH010000003.1"/>
</dbReference>
<feature type="transmembrane region" description="Helical" evidence="1">
    <location>
        <begin position="20"/>
        <end position="42"/>
    </location>
</feature>
<dbReference type="InterPro" id="IPR057169">
    <property type="entry name" value="DUF7847"/>
</dbReference>
<reference evidence="3 4" key="1">
    <citation type="submission" date="2020-08" db="EMBL/GenBank/DDBJ databases">
        <title>Genomic Encyclopedia of Type Strains, Phase IV (KMG-IV): sequencing the most valuable type-strain genomes for metagenomic binning, comparative biology and taxonomic classification.</title>
        <authorList>
            <person name="Goeker M."/>
        </authorList>
    </citation>
    <scope>NUCLEOTIDE SEQUENCE [LARGE SCALE GENOMIC DNA]</scope>
    <source>
        <strain evidence="3 4">DSM 27163</strain>
    </source>
</reference>
<proteinExistence type="predicted"/>
<evidence type="ECO:0000313" key="3">
    <source>
        <dbReference type="EMBL" id="MBB5706153.1"/>
    </source>
</evidence>
<evidence type="ECO:0000259" key="2">
    <source>
        <dbReference type="Pfam" id="PF25231"/>
    </source>
</evidence>
<name>A0A7W9EQ08_9SPHN</name>
<evidence type="ECO:0000256" key="1">
    <source>
        <dbReference type="SAM" id="Phobius"/>
    </source>
</evidence>
<dbReference type="Proteomes" id="UP000537161">
    <property type="component" value="Unassembled WGS sequence"/>
</dbReference>
<keyword evidence="1" id="KW-0472">Membrane</keyword>
<comment type="caution">
    <text evidence="3">The sequence shown here is derived from an EMBL/GenBank/DDBJ whole genome shotgun (WGS) entry which is preliminary data.</text>
</comment>
<keyword evidence="1" id="KW-0812">Transmembrane</keyword>
<feature type="transmembrane region" description="Helical" evidence="1">
    <location>
        <begin position="103"/>
        <end position="125"/>
    </location>
</feature>
<feature type="transmembrane region" description="Helical" evidence="1">
    <location>
        <begin position="171"/>
        <end position="200"/>
    </location>
</feature>
<evidence type="ECO:0000313" key="4">
    <source>
        <dbReference type="Proteomes" id="UP000537161"/>
    </source>
</evidence>
<feature type="transmembrane region" description="Helical" evidence="1">
    <location>
        <begin position="131"/>
        <end position="150"/>
    </location>
</feature>
<feature type="transmembrane region" description="Helical" evidence="1">
    <location>
        <begin position="70"/>
        <end position="91"/>
    </location>
</feature>
<sequence length="248" mass="26431">MPKFDMSAAWDDSLVLLRSYSGLTWAIAAVFLFLPTLAVSWFGPTPIEPPAGATFDQIMLATRENLEHAIPYQILVGLISAIGGVGILRLWLSRSGVSVGEALTFALMMAPTMIAIQIMLGLMIAAGALLLILPAFYLWGRFAVVAPVVADRSERNPITAFRQGWALTKDNGWRIFLFLFLVALVTMIVAMIFGGIIMAISGTNEGVGHIVSGLVEGGIAAVAGMVTLAVTAATYRQLAMRNAGDVFG</sequence>
<gene>
    <name evidence="3" type="ORF">FHR21_001497</name>
</gene>
<dbReference type="AlphaFoldDB" id="A0A7W9EQ08"/>
<dbReference type="Pfam" id="PF25231">
    <property type="entry name" value="DUF7847"/>
    <property type="match status" value="1"/>
</dbReference>
<organism evidence="3 4">
    <name type="scientific">Sphingopyxis panaciterrulae</name>
    <dbReference type="NCBI Taxonomy" id="462372"/>
    <lineage>
        <taxon>Bacteria</taxon>
        <taxon>Pseudomonadati</taxon>
        <taxon>Pseudomonadota</taxon>
        <taxon>Alphaproteobacteria</taxon>
        <taxon>Sphingomonadales</taxon>
        <taxon>Sphingomonadaceae</taxon>
        <taxon>Sphingopyxis</taxon>
    </lineage>
</organism>
<accession>A0A7W9EQ08</accession>
<feature type="domain" description="DUF7847" evidence="2">
    <location>
        <begin position="89"/>
        <end position="238"/>
    </location>
</feature>
<feature type="transmembrane region" description="Helical" evidence="1">
    <location>
        <begin position="206"/>
        <end position="231"/>
    </location>
</feature>
<keyword evidence="1" id="KW-1133">Transmembrane helix</keyword>
<protein>
    <recommendedName>
        <fullName evidence="2">DUF7847 domain-containing protein</fullName>
    </recommendedName>
</protein>
<dbReference type="EMBL" id="JACIJH010000003">
    <property type="protein sequence ID" value="MBB5706153.1"/>
    <property type="molecule type" value="Genomic_DNA"/>
</dbReference>